<dbReference type="SUPFAM" id="SSF54211">
    <property type="entry name" value="Ribosomal protein S5 domain 2-like"/>
    <property type="match status" value="1"/>
</dbReference>
<dbReference type="InterPro" id="IPR020568">
    <property type="entry name" value="Ribosomal_Su5_D2-typ_SF"/>
</dbReference>
<dbReference type="AlphaFoldDB" id="A0A6N7X4D6"/>
<evidence type="ECO:0000256" key="8">
    <source>
        <dbReference type="NCBIfam" id="TIGR00188"/>
    </source>
</evidence>
<dbReference type="PANTHER" id="PTHR33992:SF1">
    <property type="entry name" value="RIBONUCLEASE P PROTEIN COMPONENT"/>
    <property type="match status" value="1"/>
</dbReference>
<keyword evidence="3 7" id="KW-0540">Nuclease</keyword>
<evidence type="ECO:0000256" key="3">
    <source>
        <dbReference type="ARBA" id="ARBA00022722"/>
    </source>
</evidence>
<keyword evidence="4 7" id="KW-0255">Endonuclease</keyword>
<dbReference type="PROSITE" id="PS00648">
    <property type="entry name" value="RIBONUCLEASE_P"/>
    <property type="match status" value="1"/>
</dbReference>
<dbReference type="Pfam" id="PF00825">
    <property type="entry name" value="Ribonuclease_P"/>
    <property type="match status" value="1"/>
</dbReference>
<dbReference type="NCBIfam" id="TIGR00188">
    <property type="entry name" value="rnpA"/>
    <property type="match status" value="1"/>
</dbReference>
<accession>A0A6N7X4D6</accession>
<dbReference type="GO" id="GO:0004526">
    <property type="term" value="F:ribonuclease P activity"/>
    <property type="evidence" value="ECO:0007669"/>
    <property type="project" value="UniProtKB-UniRule"/>
</dbReference>
<dbReference type="GO" id="GO:0001682">
    <property type="term" value="P:tRNA 5'-leader removal"/>
    <property type="evidence" value="ECO:0007669"/>
    <property type="project" value="UniProtKB-UniRule"/>
</dbReference>
<dbReference type="HAMAP" id="MF_00227">
    <property type="entry name" value="RNase_P"/>
    <property type="match status" value="1"/>
</dbReference>
<comment type="catalytic activity">
    <reaction evidence="7">
        <text>Endonucleolytic cleavage of RNA, removing 5'-extranucleotides from tRNA precursor.</text>
        <dbReference type="EC" id="3.1.26.5"/>
    </reaction>
</comment>
<proteinExistence type="inferred from homology"/>
<dbReference type="GO" id="GO:0030677">
    <property type="term" value="C:ribonuclease P complex"/>
    <property type="evidence" value="ECO:0007669"/>
    <property type="project" value="TreeGrafter"/>
</dbReference>
<keyword evidence="6 7" id="KW-0694">RNA-binding</keyword>
<gene>
    <name evidence="7 9" type="primary">rnpA</name>
    <name evidence="9" type="ORF">FYJ71_08100</name>
</gene>
<reference evidence="9 10" key="1">
    <citation type="submission" date="2019-08" db="EMBL/GenBank/DDBJ databases">
        <title>In-depth cultivation of the pig gut microbiome towards novel bacterial diversity and tailored functional studies.</title>
        <authorList>
            <person name="Wylensek D."/>
            <person name="Hitch T.C.A."/>
            <person name="Clavel T."/>
        </authorList>
    </citation>
    <scope>NUCLEOTIDE SEQUENCE [LARGE SCALE GENOMIC DNA]</scope>
    <source>
        <strain evidence="9 10">WCA-SAB-591-4A-A</strain>
    </source>
</reference>
<dbReference type="EC" id="3.1.26.5" evidence="7 8"/>
<dbReference type="InterPro" id="IPR020539">
    <property type="entry name" value="RNase_P_CS"/>
</dbReference>
<dbReference type="EMBL" id="VUNE01000004">
    <property type="protein sequence ID" value="MST62931.1"/>
    <property type="molecule type" value="Genomic_DNA"/>
</dbReference>
<evidence type="ECO:0000256" key="5">
    <source>
        <dbReference type="ARBA" id="ARBA00022801"/>
    </source>
</evidence>
<dbReference type="GO" id="GO:0042781">
    <property type="term" value="F:3'-tRNA processing endoribonuclease activity"/>
    <property type="evidence" value="ECO:0007669"/>
    <property type="project" value="TreeGrafter"/>
</dbReference>
<organism evidence="9 10">
    <name type="scientific">Peptostreptococcus porci</name>
    <dbReference type="NCBI Taxonomy" id="2652282"/>
    <lineage>
        <taxon>Bacteria</taxon>
        <taxon>Bacillati</taxon>
        <taxon>Bacillota</taxon>
        <taxon>Clostridia</taxon>
        <taxon>Peptostreptococcales</taxon>
        <taxon>Peptostreptococcaceae</taxon>
        <taxon>Peptostreptococcus</taxon>
    </lineage>
</organism>
<evidence type="ECO:0000256" key="1">
    <source>
        <dbReference type="ARBA" id="ARBA00002663"/>
    </source>
</evidence>
<comment type="caution">
    <text evidence="9">The sequence shown here is derived from an EMBL/GenBank/DDBJ whole genome shotgun (WGS) entry which is preliminary data.</text>
</comment>
<comment type="function">
    <text evidence="1 7">RNaseP catalyzes the removal of the 5'-leader sequence from pre-tRNA to produce the mature 5'-terminus. It can also cleave other RNA substrates such as 4.5S RNA. The protein component plays an auxiliary but essential role in vivo by binding to the 5'-leader sequence and broadening the substrate specificity of the ribozyme.</text>
</comment>
<comment type="subunit">
    <text evidence="7">Consists of a catalytic RNA component (M1 or rnpB) and a protein subunit.</text>
</comment>
<dbReference type="GO" id="GO:0000049">
    <property type="term" value="F:tRNA binding"/>
    <property type="evidence" value="ECO:0007669"/>
    <property type="project" value="UniProtKB-UniRule"/>
</dbReference>
<evidence type="ECO:0000256" key="2">
    <source>
        <dbReference type="ARBA" id="ARBA00022694"/>
    </source>
</evidence>
<comment type="similarity">
    <text evidence="7">Belongs to the RnpA family.</text>
</comment>
<dbReference type="Gene3D" id="3.30.230.10">
    <property type="match status" value="1"/>
</dbReference>
<dbReference type="Proteomes" id="UP000440713">
    <property type="component" value="Unassembled WGS sequence"/>
</dbReference>
<dbReference type="InterPro" id="IPR014721">
    <property type="entry name" value="Ribsml_uS5_D2-typ_fold_subgr"/>
</dbReference>
<evidence type="ECO:0000313" key="9">
    <source>
        <dbReference type="EMBL" id="MST62931.1"/>
    </source>
</evidence>
<protein>
    <recommendedName>
        <fullName evidence="7 8">Ribonuclease P protein component</fullName>
        <shortName evidence="7">RNase P protein</shortName>
        <shortName evidence="7">RNaseP protein</shortName>
        <ecNumber evidence="7 8">3.1.26.5</ecNumber>
    </recommendedName>
    <alternativeName>
        <fullName evidence="7">Protein C5</fullName>
    </alternativeName>
</protein>
<name>A0A6N7X4D6_9FIRM</name>
<dbReference type="PANTHER" id="PTHR33992">
    <property type="entry name" value="RIBONUCLEASE P PROTEIN COMPONENT"/>
    <property type="match status" value="1"/>
</dbReference>
<keyword evidence="10" id="KW-1185">Reference proteome</keyword>
<evidence type="ECO:0000256" key="6">
    <source>
        <dbReference type="ARBA" id="ARBA00022884"/>
    </source>
</evidence>
<sequence>MKFNNTDGIKKDSDFRRIYQKGKSFADRNLVIYYMNNNVGKSRIGISISKKVGKANVRNRIRRYIKESYRLKIDSKIKRGYDIVFIARVNSSNSDYKAIEKSIKYITKKANVIKKDGGTNESNKKNK</sequence>
<keyword evidence="2 7" id="KW-0819">tRNA processing</keyword>
<keyword evidence="5 7" id="KW-0378">Hydrolase</keyword>
<evidence type="ECO:0000313" key="10">
    <source>
        <dbReference type="Proteomes" id="UP000440713"/>
    </source>
</evidence>
<evidence type="ECO:0000256" key="4">
    <source>
        <dbReference type="ARBA" id="ARBA00022759"/>
    </source>
</evidence>
<evidence type="ECO:0000256" key="7">
    <source>
        <dbReference type="HAMAP-Rule" id="MF_00227"/>
    </source>
</evidence>
<dbReference type="RefSeq" id="WP_154538405.1">
    <property type="nucleotide sequence ID" value="NZ_VUNE01000004.1"/>
</dbReference>
<dbReference type="InterPro" id="IPR000100">
    <property type="entry name" value="RNase_P"/>
</dbReference>